<reference evidence="14 15" key="1">
    <citation type="submission" date="2019-02" db="EMBL/GenBank/DDBJ databases">
        <title>Pedobacter kyonggii whole genome sequence analysis.</title>
        <authorList>
            <person name="Dahal R.H."/>
        </authorList>
    </citation>
    <scope>NUCLEOTIDE SEQUENCE [LARGE SCALE GENOMIC DNA]</scope>
    <source>
        <strain evidence="14 15">K-4-11-1</strain>
    </source>
</reference>
<keyword evidence="8" id="KW-0012">Acyltransferase</keyword>
<dbReference type="EMBL" id="SIXF01000049">
    <property type="protein sequence ID" value="TBO36414.1"/>
    <property type="molecule type" value="Genomic_DNA"/>
</dbReference>
<feature type="transmembrane region" description="Helical" evidence="13">
    <location>
        <begin position="90"/>
        <end position="110"/>
    </location>
</feature>
<organism evidence="14 15">
    <name type="scientific">Pedobacter kyonggii</name>
    <dbReference type="NCBI Taxonomy" id="1926871"/>
    <lineage>
        <taxon>Bacteria</taxon>
        <taxon>Pseudomonadati</taxon>
        <taxon>Bacteroidota</taxon>
        <taxon>Sphingobacteriia</taxon>
        <taxon>Sphingobacteriales</taxon>
        <taxon>Sphingobacteriaceae</taxon>
        <taxon>Pedobacter</taxon>
    </lineage>
</organism>
<comment type="subcellular location">
    <subcellularLocation>
        <location evidence="1">Cell membrane</location>
        <topology evidence="1">Single-pass membrane protein</topology>
    </subcellularLocation>
</comment>
<dbReference type="AlphaFoldDB" id="A0A4Q9H6C6"/>
<evidence type="ECO:0000256" key="12">
    <source>
        <dbReference type="ARBA" id="ARBA00025324"/>
    </source>
</evidence>
<keyword evidence="6 13" id="KW-1133">Transmembrane helix</keyword>
<comment type="similarity">
    <text evidence="10">Belongs to the acyltransferase CrtO family.</text>
</comment>
<keyword evidence="2" id="KW-1003">Cell membrane</keyword>
<comment type="pathway">
    <text evidence="9">Carotenoid biosynthesis; staphyloxanthin biosynthesis; staphyloxanthin from farnesyl diphosphate: step 5/5.</text>
</comment>
<evidence type="ECO:0000313" key="14">
    <source>
        <dbReference type="EMBL" id="TBO36414.1"/>
    </source>
</evidence>
<keyword evidence="3" id="KW-0808">Transferase</keyword>
<keyword evidence="5" id="KW-0732">Signal</keyword>
<comment type="caution">
    <text evidence="14">The sequence shown here is derived from an EMBL/GenBank/DDBJ whole genome shotgun (WGS) entry which is preliminary data.</text>
</comment>
<protein>
    <recommendedName>
        <fullName evidence="11">Glycosyl-4,4'-diaponeurosporenoate acyltransferase</fullName>
    </recommendedName>
</protein>
<feature type="transmembrane region" description="Helical" evidence="13">
    <location>
        <begin position="7"/>
        <end position="31"/>
    </location>
</feature>
<comment type="function">
    <text evidence="12">Catalyzes the acylation of glycosyl-4,4'-diaponeurosporenoate, i.e. the esterification of glucose at the C6'' position with the carboxyl group of the C(15) fatty acid 12-methyltetradecanoic acid, to yield staphyloxanthin. This is the last step in the biosynthesis of this orange pigment, present in most staphylococci strains.</text>
</comment>
<evidence type="ECO:0000256" key="1">
    <source>
        <dbReference type="ARBA" id="ARBA00004162"/>
    </source>
</evidence>
<dbReference type="OrthoDB" id="883215at2"/>
<evidence type="ECO:0000256" key="4">
    <source>
        <dbReference type="ARBA" id="ARBA00022692"/>
    </source>
</evidence>
<evidence type="ECO:0000256" key="13">
    <source>
        <dbReference type="SAM" id="Phobius"/>
    </source>
</evidence>
<evidence type="ECO:0000256" key="10">
    <source>
        <dbReference type="ARBA" id="ARBA00023603"/>
    </source>
</evidence>
<dbReference type="Pfam" id="PF18927">
    <property type="entry name" value="CrtO"/>
    <property type="match status" value="1"/>
</dbReference>
<dbReference type="InterPro" id="IPR044021">
    <property type="entry name" value="CrtO"/>
</dbReference>
<proteinExistence type="inferred from homology"/>
<evidence type="ECO:0000256" key="3">
    <source>
        <dbReference type="ARBA" id="ARBA00022679"/>
    </source>
</evidence>
<sequence length="159" mass="18528">MLRYITFSISIAIISWIVGLTINALLVKTSFYQKKLAKLTIIRNPDFSKRIGLGIFLWIVQNSFFKYFNPKLSIKKKIKISELDNLRYEMTIAEVGHLIAFLFVMIFAMVKVFNGQFLFALIMMVINILLNLYPSLLQQENKKRIDQFKIKLRSRPSAG</sequence>
<evidence type="ECO:0000256" key="8">
    <source>
        <dbReference type="ARBA" id="ARBA00023315"/>
    </source>
</evidence>
<evidence type="ECO:0000256" key="9">
    <source>
        <dbReference type="ARBA" id="ARBA00023588"/>
    </source>
</evidence>
<evidence type="ECO:0000256" key="5">
    <source>
        <dbReference type="ARBA" id="ARBA00022729"/>
    </source>
</evidence>
<dbReference type="GO" id="GO:0016746">
    <property type="term" value="F:acyltransferase activity"/>
    <property type="evidence" value="ECO:0007669"/>
    <property type="project" value="UniProtKB-KW"/>
</dbReference>
<dbReference type="UniPathway" id="UPA00029">
    <property type="reaction ID" value="UER00560"/>
</dbReference>
<keyword evidence="4 13" id="KW-0812">Transmembrane</keyword>
<gene>
    <name evidence="14" type="ORF">EYS08_24835</name>
</gene>
<keyword evidence="7 13" id="KW-0472">Membrane</keyword>
<evidence type="ECO:0000256" key="6">
    <source>
        <dbReference type="ARBA" id="ARBA00022989"/>
    </source>
</evidence>
<evidence type="ECO:0000256" key="11">
    <source>
        <dbReference type="ARBA" id="ARBA00023667"/>
    </source>
</evidence>
<evidence type="ECO:0000256" key="2">
    <source>
        <dbReference type="ARBA" id="ARBA00022475"/>
    </source>
</evidence>
<keyword evidence="15" id="KW-1185">Reference proteome</keyword>
<feature type="transmembrane region" description="Helical" evidence="13">
    <location>
        <begin position="116"/>
        <end position="134"/>
    </location>
</feature>
<evidence type="ECO:0000256" key="7">
    <source>
        <dbReference type="ARBA" id="ARBA00023136"/>
    </source>
</evidence>
<dbReference type="Proteomes" id="UP000291819">
    <property type="component" value="Unassembled WGS sequence"/>
</dbReference>
<dbReference type="GO" id="GO:0005886">
    <property type="term" value="C:plasma membrane"/>
    <property type="evidence" value="ECO:0007669"/>
    <property type="project" value="UniProtKB-SubCell"/>
</dbReference>
<accession>A0A4Q9H6C6</accession>
<name>A0A4Q9H6C6_9SPHI</name>
<evidence type="ECO:0000313" key="15">
    <source>
        <dbReference type="Proteomes" id="UP000291819"/>
    </source>
</evidence>